<dbReference type="Proteomes" id="UP000011715">
    <property type="component" value="Unassembled WGS sequence"/>
</dbReference>
<dbReference type="EnsemblFungi" id="MAPG_02925T0">
    <property type="protein sequence ID" value="MAPG_02925T0"/>
    <property type="gene ID" value="MAPG_02925"/>
</dbReference>
<feature type="compositionally biased region" description="Polar residues" evidence="1">
    <location>
        <begin position="12"/>
        <end position="28"/>
    </location>
</feature>
<feature type="region of interest" description="Disordered" evidence="1">
    <location>
        <begin position="1"/>
        <end position="28"/>
    </location>
</feature>
<dbReference type="EMBL" id="GL876967">
    <property type="protein sequence ID" value="KLU83876.1"/>
    <property type="molecule type" value="Genomic_DNA"/>
</dbReference>
<dbReference type="AlphaFoldDB" id="A0A0C4DSP0"/>
<evidence type="ECO:0000313" key="4">
    <source>
        <dbReference type="Proteomes" id="UP000011715"/>
    </source>
</evidence>
<reference evidence="2" key="3">
    <citation type="submission" date="2011-03" db="EMBL/GenBank/DDBJ databases">
        <title>Annotation of Magnaporthe poae ATCC 64411.</title>
        <authorList>
            <person name="Ma L.-J."/>
            <person name="Dead R."/>
            <person name="Young S.K."/>
            <person name="Zeng Q."/>
            <person name="Gargeya S."/>
            <person name="Fitzgerald M."/>
            <person name="Haas B."/>
            <person name="Abouelleil A."/>
            <person name="Alvarado L."/>
            <person name="Arachchi H.M."/>
            <person name="Berlin A."/>
            <person name="Brown A."/>
            <person name="Chapman S.B."/>
            <person name="Chen Z."/>
            <person name="Dunbar C."/>
            <person name="Freedman E."/>
            <person name="Gearin G."/>
            <person name="Gellesch M."/>
            <person name="Goldberg J."/>
            <person name="Griggs A."/>
            <person name="Gujja S."/>
            <person name="Heiman D."/>
            <person name="Howarth C."/>
            <person name="Larson L."/>
            <person name="Lui A."/>
            <person name="MacDonald P.J.P."/>
            <person name="Mehta T."/>
            <person name="Montmayeur A."/>
            <person name="Murphy C."/>
            <person name="Neiman D."/>
            <person name="Pearson M."/>
            <person name="Priest M."/>
            <person name="Roberts A."/>
            <person name="Saif S."/>
            <person name="Shea T."/>
            <person name="Shenoy N."/>
            <person name="Sisk P."/>
            <person name="Stolte C."/>
            <person name="Sykes S."/>
            <person name="Yandava C."/>
            <person name="Wortman J."/>
            <person name="Nusbaum C."/>
            <person name="Birren B."/>
        </authorList>
    </citation>
    <scope>NUCLEOTIDE SEQUENCE</scope>
    <source>
        <strain evidence="2">ATCC 64411</strain>
    </source>
</reference>
<sequence length="82" mass="9201">MDSNRTPRRATHQQQLNPNTLARLPFTSNVTNYTRQDQNFEKVPLGISTRANPTQGVPANGSGHYYPAQIAARDLKDDMSKM</sequence>
<feature type="compositionally biased region" description="Basic residues" evidence="1">
    <location>
        <begin position="1"/>
        <end position="11"/>
    </location>
</feature>
<evidence type="ECO:0000313" key="2">
    <source>
        <dbReference type="EMBL" id="KLU83876.1"/>
    </source>
</evidence>
<protein>
    <submittedName>
        <fullName evidence="2 3">Uncharacterized protein</fullName>
    </submittedName>
</protein>
<dbReference type="VEuPathDB" id="FungiDB:MAPG_02925"/>
<reference evidence="3" key="4">
    <citation type="journal article" date="2015" name="G3 (Bethesda)">
        <title>Genome sequences of three phytopathogenic species of the Magnaporthaceae family of fungi.</title>
        <authorList>
            <person name="Okagaki L.H."/>
            <person name="Nunes C.C."/>
            <person name="Sailsbery J."/>
            <person name="Clay B."/>
            <person name="Brown D."/>
            <person name="John T."/>
            <person name="Oh Y."/>
            <person name="Young N."/>
            <person name="Fitzgerald M."/>
            <person name="Haas B.J."/>
            <person name="Zeng Q."/>
            <person name="Young S."/>
            <person name="Adiconis X."/>
            <person name="Fan L."/>
            <person name="Levin J.Z."/>
            <person name="Mitchell T.K."/>
            <person name="Okubara P.A."/>
            <person name="Farman M.L."/>
            <person name="Kohn L.M."/>
            <person name="Birren B."/>
            <person name="Ma L.-J."/>
            <person name="Dean R.A."/>
        </authorList>
    </citation>
    <scope>NUCLEOTIDE SEQUENCE</scope>
    <source>
        <strain evidence="3">ATCC 64411 / 73-15</strain>
    </source>
</reference>
<organism evidence="3 4">
    <name type="scientific">Magnaporthiopsis poae (strain ATCC 64411 / 73-15)</name>
    <name type="common">Kentucky bluegrass fungus</name>
    <name type="synonym">Magnaporthe poae</name>
    <dbReference type="NCBI Taxonomy" id="644358"/>
    <lineage>
        <taxon>Eukaryota</taxon>
        <taxon>Fungi</taxon>
        <taxon>Dikarya</taxon>
        <taxon>Ascomycota</taxon>
        <taxon>Pezizomycotina</taxon>
        <taxon>Sordariomycetes</taxon>
        <taxon>Sordariomycetidae</taxon>
        <taxon>Magnaporthales</taxon>
        <taxon>Magnaporthaceae</taxon>
        <taxon>Magnaporthiopsis</taxon>
    </lineage>
</organism>
<reference evidence="4" key="1">
    <citation type="submission" date="2010-05" db="EMBL/GenBank/DDBJ databases">
        <title>The genome sequence of Magnaporthe poae strain ATCC 64411.</title>
        <authorList>
            <person name="Ma L.-J."/>
            <person name="Dead R."/>
            <person name="Young S."/>
            <person name="Zeng Q."/>
            <person name="Koehrsen M."/>
            <person name="Alvarado L."/>
            <person name="Berlin A."/>
            <person name="Chapman S.B."/>
            <person name="Chen Z."/>
            <person name="Freedman E."/>
            <person name="Gellesch M."/>
            <person name="Goldberg J."/>
            <person name="Griggs A."/>
            <person name="Gujja S."/>
            <person name="Heilman E.R."/>
            <person name="Heiman D."/>
            <person name="Hepburn T."/>
            <person name="Howarth C."/>
            <person name="Jen D."/>
            <person name="Larson L."/>
            <person name="Mehta T."/>
            <person name="Neiman D."/>
            <person name="Pearson M."/>
            <person name="Roberts A."/>
            <person name="Saif S."/>
            <person name="Shea T."/>
            <person name="Shenoy N."/>
            <person name="Sisk P."/>
            <person name="Stolte C."/>
            <person name="Sykes S."/>
            <person name="Walk T."/>
            <person name="White J."/>
            <person name="Yandava C."/>
            <person name="Haas B."/>
            <person name="Nusbaum C."/>
            <person name="Birren B."/>
        </authorList>
    </citation>
    <scope>NUCLEOTIDE SEQUENCE [LARGE SCALE GENOMIC DNA]</scope>
    <source>
        <strain evidence="4">ATCC 64411 / 73-15</strain>
    </source>
</reference>
<dbReference type="OrthoDB" id="5231629at2759"/>
<proteinExistence type="predicted"/>
<evidence type="ECO:0000313" key="3">
    <source>
        <dbReference type="EnsemblFungi" id="MAPG_02925T0"/>
    </source>
</evidence>
<keyword evidence="4" id="KW-1185">Reference proteome</keyword>
<evidence type="ECO:0000256" key="1">
    <source>
        <dbReference type="SAM" id="MobiDB-lite"/>
    </source>
</evidence>
<reference evidence="3" key="5">
    <citation type="submission" date="2015-06" db="UniProtKB">
        <authorList>
            <consortium name="EnsemblFungi"/>
        </authorList>
    </citation>
    <scope>IDENTIFICATION</scope>
    <source>
        <strain evidence="3">ATCC 64411</strain>
    </source>
</reference>
<reference evidence="2" key="2">
    <citation type="submission" date="2010-05" db="EMBL/GenBank/DDBJ databases">
        <title>The Genome Sequence of Magnaporthe poae strain ATCC 64411.</title>
        <authorList>
            <consortium name="The Broad Institute Genome Sequencing Platform"/>
            <consortium name="Broad Institute Genome Sequencing Center for Infectious Disease"/>
            <person name="Ma L.-J."/>
            <person name="Dead R."/>
            <person name="Young S."/>
            <person name="Zeng Q."/>
            <person name="Koehrsen M."/>
            <person name="Alvarado L."/>
            <person name="Berlin A."/>
            <person name="Chapman S.B."/>
            <person name="Chen Z."/>
            <person name="Freedman E."/>
            <person name="Gellesch M."/>
            <person name="Goldberg J."/>
            <person name="Griggs A."/>
            <person name="Gujja S."/>
            <person name="Heilman E.R."/>
            <person name="Heiman D."/>
            <person name="Hepburn T."/>
            <person name="Howarth C."/>
            <person name="Jen D."/>
            <person name="Larson L."/>
            <person name="Mehta T."/>
            <person name="Neiman D."/>
            <person name="Pearson M."/>
            <person name="Roberts A."/>
            <person name="Saif S."/>
            <person name="Shea T."/>
            <person name="Shenoy N."/>
            <person name="Sisk P."/>
            <person name="Stolte C."/>
            <person name="Sykes S."/>
            <person name="Walk T."/>
            <person name="White J."/>
            <person name="Yandava C."/>
            <person name="Haas B."/>
            <person name="Nusbaum C."/>
            <person name="Birren B."/>
        </authorList>
    </citation>
    <scope>NUCLEOTIDE SEQUENCE</scope>
    <source>
        <strain evidence="2">ATCC 64411</strain>
    </source>
</reference>
<accession>A0A0C4DSP0</accession>
<gene>
    <name evidence="2" type="ORF">MAPG_02925</name>
</gene>
<name>A0A0C4DSP0_MAGP6</name>
<dbReference type="EMBL" id="ADBL01000709">
    <property type="status" value="NOT_ANNOTATED_CDS"/>
    <property type="molecule type" value="Genomic_DNA"/>
</dbReference>